<evidence type="ECO:0000256" key="1">
    <source>
        <dbReference type="SAM" id="MobiDB-lite"/>
    </source>
</evidence>
<protein>
    <submittedName>
        <fullName evidence="2">Uncharacterized protein</fullName>
    </submittedName>
</protein>
<evidence type="ECO:0000313" key="2">
    <source>
        <dbReference type="EMBL" id="EOB01712.1"/>
    </source>
</evidence>
<dbReference type="AlphaFoldDB" id="R0JWR9"/>
<dbReference type="EMBL" id="KB743057">
    <property type="protein sequence ID" value="EOB01712.1"/>
    <property type="molecule type" value="Genomic_DNA"/>
</dbReference>
<sequence>MPYSRLPLPLKLQHPNDAACLCHSQQPRQSSGGSAFAELLPAQGHGTTMKAGEKLRDHHLVLPKALAAACAVSPVLAEDGGKCRVRPLDEKDVLPNRRLLFASYLSHLSPQSLGAAQRCWHLGASPANPGQPSPNTTAGGREAIVGRAWSQRAWARSQLLLLNRPGSDSSENPATPALHPPKYAA</sequence>
<reference evidence="3" key="1">
    <citation type="journal article" date="2013" name="Nat. Genet.">
        <title>The duck genome and transcriptome provide insight into an avian influenza virus reservoir species.</title>
        <authorList>
            <person name="Huang Y."/>
            <person name="Li Y."/>
            <person name="Burt D.W."/>
            <person name="Chen H."/>
            <person name="Zhang Y."/>
            <person name="Qian W."/>
            <person name="Kim H."/>
            <person name="Gan S."/>
            <person name="Zhao Y."/>
            <person name="Li J."/>
            <person name="Yi K."/>
            <person name="Feng H."/>
            <person name="Zhu P."/>
            <person name="Li B."/>
            <person name="Liu Q."/>
            <person name="Fairley S."/>
            <person name="Magor K.E."/>
            <person name="Du Z."/>
            <person name="Hu X."/>
            <person name="Goodman L."/>
            <person name="Tafer H."/>
            <person name="Vignal A."/>
            <person name="Lee T."/>
            <person name="Kim K.W."/>
            <person name="Sheng Z."/>
            <person name="An Y."/>
            <person name="Searle S."/>
            <person name="Herrero J."/>
            <person name="Groenen M.A."/>
            <person name="Crooijmans R.P."/>
            <person name="Faraut T."/>
            <person name="Cai Q."/>
            <person name="Webster R.G."/>
            <person name="Aldridge J.R."/>
            <person name="Warren W.C."/>
            <person name="Bartschat S."/>
            <person name="Kehr S."/>
            <person name="Marz M."/>
            <person name="Stadler P.F."/>
            <person name="Smith J."/>
            <person name="Kraus R.H."/>
            <person name="Zhao Y."/>
            <person name="Ren L."/>
            <person name="Fei J."/>
            <person name="Morisson M."/>
            <person name="Kaiser P."/>
            <person name="Griffin D.K."/>
            <person name="Rao M."/>
            <person name="Pitel F."/>
            <person name="Wang J."/>
            <person name="Li N."/>
        </authorList>
    </citation>
    <scope>NUCLEOTIDE SEQUENCE [LARGE SCALE GENOMIC DNA]</scope>
</reference>
<keyword evidence="3" id="KW-1185">Reference proteome</keyword>
<organism evidence="2 3">
    <name type="scientific">Anas platyrhynchos</name>
    <name type="common">Mallard</name>
    <name type="synonym">Anas boschas</name>
    <dbReference type="NCBI Taxonomy" id="8839"/>
    <lineage>
        <taxon>Eukaryota</taxon>
        <taxon>Metazoa</taxon>
        <taxon>Chordata</taxon>
        <taxon>Craniata</taxon>
        <taxon>Vertebrata</taxon>
        <taxon>Euteleostomi</taxon>
        <taxon>Archelosauria</taxon>
        <taxon>Archosauria</taxon>
        <taxon>Dinosauria</taxon>
        <taxon>Saurischia</taxon>
        <taxon>Theropoda</taxon>
        <taxon>Coelurosauria</taxon>
        <taxon>Aves</taxon>
        <taxon>Neognathae</taxon>
        <taxon>Galloanserae</taxon>
        <taxon>Anseriformes</taxon>
        <taxon>Anatidae</taxon>
        <taxon>Anatinae</taxon>
        <taxon>Anas</taxon>
    </lineage>
</organism>
<gene>
    <name evidence="2" type="ORF">Anapl_11552</name>
</gene>
<evidence type="ECO:0000313" key="3">
    <source>
        <dbReference type="Proteomes" id="UP000296049"/>
    </source>
</evidence>
<dbReference type="Proteomes" id="UP000296049">
    <property type="component" value="Unassembled WGS sequence"/>
</dbReference>
<name>R0JWR9_ANAPL</name>
<feature type="region of interest" description="Disordered" evidence="1">
    <location>
        <begin position="163"/>
        <end position="185"/>
    </location>
</feature>
<accession>R0JWR9</accession>
<proteinExistence type="predicted"/>